<evidence type="ECO:0000256" key="2">
    <source>
        <dbReference type="ARBA" id="ARBA00005135"/>
    </source>
</evidence>
<evidence type="ECO:0000256" key="4">
    <source>
        <dbReference type="ARBA" id="ARBA00012640"/>
    </source>
</evidence>
<dbReference type="GO" id="GO:0006564">
    <property type="term" value="P:L-serine biosynthetic process"/>
    <property type="evidence" value="ECO:0007669"/>
    <property type="project" value="UniProtKB-KW"/>
</dbReference>
<keyword evidence="7 12" id="KW-0378">Hydrolase</keyword>
<comment type="caution">
    <text evidence="12">The sequence shown here is derived from an EMBL/GenBank/DDBJ whole genome shotgun (WGS) entry which is preliminary data.</text>
</comment>
<evidence type="ECO:0000256" key="8">
    <source>
        <dbReference type="ARBA" id="ARBA00022842"/>
    </source>
</evidence>
<evidence type="ECO:0000256" key="3">
    <source>
        <dbReference type="ARBA" id="ARBA00009184"/>
    </source>
</evidence>
<comment type="cofactor">
    <cofactor evidence="1">
        <name>Mg(2+)</name>
        <dbReference type="ChEBI" id="CHEBI:18420"/>
    </cofactor>
</comment>
<dbReference type="NCBIfam" id="TIGR00338">
    <property type="entry name" value="serB"/>
    <property type="match status" value="1"/>
</dbReference>
<keyword evidence="6" id="KW-0479">Metal-binding</keyword>
<feature type="active site" description="Nucleophile" evidence="11">
    <location>
        <position position="7"/>
    </location>
</feature>
<dbReference type="Pfam" id="PF12710">
    <property type="entry name" value="HAD"/>
    <property type="match status" value="1"/>
</dbReference>
<keyword evidence="9" id="KW-0718">Serine biosynthesis</keyword>
<evidence type="ECO:0000256" key="1">
    <source>
        <dbReference type="ARBA" id="ARBA00001946"/>
    </source>
</evidence>
<evidence type="ECO:0000256" key="7">
    <source>
        <dbReference type="ARBA" id="ARBA00022801"/>
    </source>
</evidence>
<dbReference type="PANTHER" id="PTHR43344">
    <property type="entry name" value="PHOSPHOSERINE PHOSPHATASE"/>
    <property type="match status" value="1"/>
</dbReference>
<dbReference type="GO" id="GO:0046872">
    <property type="term" value="F:metal ion binding"/>
    <property type="evidence" value="ECO:0007669"/>
    <property type="project" value="UniProtKB-KW"/>
</dbReference>
<dbReference type="NCBIfam" id="TIGR01488">
    <property type="entry name" value="HAD-SF-IB"/>
    <property type="match status" value="1"/>
</dbReference>
<dbReference type="AlphaFoldDB" id="A0ABD6ALT6"/>
<dbReference type="RefSeq" id="WP_256410148.1">
    <property type="nucleotide sequence ID" value="NZ_JANHDN010000012.1"/>
</dbReference>
<evidence type="ECO:0000256" key="6">
    <source>
        <dbReference type="ARBA" id="ARBA00022723"/>
    </source>
</evidence>
<keyword evidence="13" id="KW-1185">Reference proteome</keyword>
<name>A0ABD6ALT6_9EURY</name>
<evidence type="ECO:0000256" key="11">
    <source>
        <dbReference type="PIRSR" id="PIRSR604469-1"/>
    </source>
</evidence>
<dbReference type="EC" id="3.1.3.3" evidence="4"/>
<accession>A0ABD6ALT6</accession>
<dbReference type="InterPro" id="IPR036412">
    <property type="entry name" value="HAD-like_sf"/>
</dbReference>
<keyword evidence="8" id="KW-0460">Magnesium</keyword>
<dbReference type="Gene3D" id="3.40.50.1000">
    <property type="entry name" value="HAD superfamily/HAD-like"/>
    <property type="match status" value="1"/>
</dbReference>
<dbReference type="EMBL" id="JBHTBL010000010">
    <property type="protein sequence ID" value="MFC7325144.1"/>
    <property type="molecule type" value="Genomic_DNA"/>
</dbReference>
<dbReference type="GO" id="GO:0016787">
    <property type="term" value="F:hydrolase activity"/>
    <property type="evidence" value="ECO:0007669"/>
    <property type="project" value="UniProtKB-KW"/>
</dbReference>
<comment type="similarity">
    <text evidence="3">Belongs to the HAD-like hydrolase superfamily. SerB family.</text>
</comment>
<gene>
    <name evidence="12" type="primary">serB</name>
    <name evidence="12" type="ORF">ACFQMF_11205</name>
</gene>
<comment type="pathway">
    <text evidence="2">Amino-acid biosynthesis; L-serine biosynthesis; L-serine from 3-phospho-D-glycerate: step 3/3.</text>
</comment>
<feature type="active site" description="Proton donor" evidence="11">
    <location>
        <position position="9"/>
    </location>
</feature>
<sequence length="218" mass="22486">MSLIAFDFDGTLSDSEMTVLLAERAGVADAVAEITERAMNDELSYAESLYQRAELLGGLGEDDVDAAFDAVTLRPGAGELIERLRAEGHYVAVLTGGFERGVERALAKAGAEADTIVANRLPTAGGKLTGEAEGPLIEGTKDDALAELAGDLGVPMSETVAVGDGANDLPMLEVAGLAVGFVPKDAVRPACDAVVASMFRLGKVLEGHGVLSVESSPR</sequence>
<dbReference type="InterPro" id="IPR050582">
    <property type="entry name" value="HAD-like_SerB"/>
</dbReference>
<evidence type="ECO:0000313" key="13">
    <source>
        <dbReference type="Proteomes" id="UP001596545"/>
    </source>
</evidence>
<organism evidence="12 13">
    <name type="scientific">Halorubrum rutilum</name>
    <dbReference type="NCBI Taxonomy" id="1364933"/>
    <lineage>
        <taxon>Archaea</taxon>
        <taxon>Methanobacteriati</taxon>
        <taxon>Methanobacteriota</taxon>
        <taxon>Stenosarchaea group</taxon>
        <taxon>Halobacteria</taxon>
        <taxon>Halobacteriales</taxon>
        <taxon>Haloferacaceae</taxon>
        <taxon>Halorubrum</taxon>
    </lineage>
</organism>
<reference evidence="12 13" key="1">
    <citation type="journal article" date="2019" name="Int. J. Syst. Evol. Microbiol.">
        <title>The Global Catalogue of Microorganisms (GCM) 10K type strain sequencing project: providing services to taxonomists for standard genome sequencing and annotation.</title>
        <authorList>
            <consortium name="The Broad Institute Genomics Platform"/>
            <consortium name="The Broad Institute Genome Sequencing Center for Infectious Disease"/>
            <person name="Wu L."/>
            <person name="Ma J."/>
        </authorList>
    </citation>
    <scope>NUCLEOTIDE SEQUENCE [LARGE SCALE GENOMIC DNA]</scope>
    <source>
        <strain evidence="12 13">CGMCC 1.12554</strain>
    </source>
</reference>
<evidence type="ECO:0000256" key="10">
    <source>
        <dbReference type="ARBA" id="ARBA00031693"/>
    </source>
</evidence>
<keyword evidence="5" id="KW-0028">Amino-acid biosynthesis</keyword>
<evidence type="ECO:0000256" key="9">
    <source>
        <dbReference type="ARBA" id="ARBA00023299"/>
    </source>
</evidence>
<protein>
    <recommendedName>
        <fullName evidence="4">phosphoserine phosphatase</fullName>
        <ecNumber evidence="4">3.1.3.3</ecNumber>
    </recommendedName>
    <alternativeName>
        <fullName evidence="10">O-phosphoserine phosphohydrolase</fullName>
    </alternativeName>
</protein>
<dbReference type="InterPro" id="IPR004469">
    <property type="entry name" value="PSP"/>
</dbReference>
<proteinExistence type="inferred from homology"/>
<evidence type="ECO:0000313" key="12">
    <source>
        <dbReference type="EMBL" id="MFC7325144.1"/>
    </source>
</evidence>
<dbReference type="InterPro" id="IPR023214">
    <property type="entry name" value="HAD_sf"/>
</dbReference>
<evidence type="ECO:0000256" key="5">
    <source>
        <dbReference type="ARBA" id="ARBA00022605"/>
    </source>
</evidence>
<dbReference type="PANTHER" id="PTHR43344:SF2">
    <property type="entry name" value="PHOSPHOSERINE PHOSPHATASE"/>
    <property type="match status" value="1"/>
</dbReference>
<dbReference type="Proteomes" id="UP001596545">
    <property type="component" value="Unassembled WGS sequence"/>
</dbReference>
<dbReference type="SUPFAM" id="SSF56784">
    <property type="entry name" value="HAD-like"/>
    <property type="match status" value="1"/>
</dbReference>